<dbReference type="AlphaFoldDB" id="A0A6J5VJ00"/>
<gene>
    <name evidence="1" type="ORF">CURHAP_LOCUS47272</name>
</gene>
<evidence type="ECO:0000313" key="1">
    <source>
        <dbReference type="EMBL" id="CAB4288990.1"/>
    </source>
</evidence>
<name>A0A6J5VJ00_PRUAR</name>
<reference evidence="1 2" key="1">
    <citation type="submission" date="2020-05" db="EMBL/GenBank/DDBJ databases">
        <authorList>
            <person name="Campoy J."/>
            <person name="Schneeberger K."/>
            <person name="Spophaly S."/>
        </authorList>
    </citation>
    <scope>NUCLEOTIDE SEQUENCE [LARGE SCALE GENOMIC DNA]</scope>
    <source>
        <strain evidence="1">PruArmRojPasFocal</strain>
    </source>
</reference>
<evidence type="ECO:0000313" key="2">
    <source>
        <dbReference type="Proteomes" id="UP000507222"/>
    </source>
</evidence>
<protein>
    <submittedName>
        <fullName evidence="1">Uncharacterized protein</fullName>
    </submittedName>
</protein>
<organism evidence="1 2">
    <name type="scientific">Prunus armeniaca</name>
    <name type="common">Apricot</name>
    <name type="synonym">Armeniaca vulgaris</name>
    <dbReference type="NCBI Taxonomy" id="36596"/>
    <lineage>
        <taxon>Eukaryota</taxon>
        <taxon>Viridiplantae</taxon>
        <taxon>Streptophyta</taxon>
        <taxon>Embryophyta</taxon>
        <taxon>Tracheophyta</taxon>
        <taxon>Spermatophyta</taxon>
        <taxon>Magnoliopsida</taxon>
        <taxon>eudicotyledons</taxon>
        <taxon>Gunneridae</taxon>
        <taxon>Pentapetalae</taxon>
        <taxon>rosids</taxon>
        <taxon>fabids</taxon>
        <taxon>Rosales</taxon>
        <taxon>Rosaceae</taxon>
        <taxon>Amygdaloideae</taxon>
        <taxon>Amygdaleae</taxon>
        <taxon>Prunus</taxon>
    </lineage>
</organism>
<sequence length="79" mass="8751">MFFKPAKLRIPIVDHGLPWPPPRKTISQVGTLVSVYAEKFHMSELGRLKRKSVVAIDIYEVGTMQLCASIGITVVVVVS</sequence>
<proteinExistence type="predicted"/>
<dbReference type="EMBL" id="CAEKDK010000008">
    <property type="protein sequence ID" value="CAB4288990.1"/>
    <property type="molecule type" value="Genomic_DNA"/>
</dbReference>
<accession>A0A6J5VJ00</accession>
<dbReference type="Proteomes" id="UP000507222">
    <property type="component" value="Unassembled WGS sequence"/>
</dbReference>